<keyword evidence="5" id="KW-1185">Reference proteome</keyword>
<feature type="transmembrane region" description="Helical" evidence="2">
    <location>
        <begin position="306"/>
        <end position="327"/>
    </location>
</feature>
<evidence type="ECO:0000256" key="2">
    <source>
        <dbReference type="SAM" id="Phobius"/>
    </source>
</evidence>
<dbReference type="RefSeq" id="WP_012931576.1">
    <property type="nucleotide sequence ID" value="NC_013739.1"/>
</dbReference>
<gene>
    <name evidence="4" type="ordered locus">Cwoe_0087</name>
</gene>
<feature type="region of interest" description="Disordered" evidence="1">
    <location>
        <begin position="341"/>
        <end position="368"/>
    </location>
</feature>
<dbReference type="HOGENOM" id="CLU_581021_0_0_11"/>
<proteinExistence type="predicted"/>
<dbReference type="STRING" id="469383.Cwoe_0087"/>
<feature type="compositionally biased region" description="Low complexity" evidence="1">
    <location>
        <begin position="189"/>
        <end position="218"/>
    </location>
</feature>
<keyword evidence="2" id="KW-0812">Transmembrane</keyword>
<name>D3F440_CONWI</name>
<dbReference type="Proteomes" id="UP000008229">
    <property type="component" value="Chromosome"/>
</dbReference>
<dbReference type="AlphaFoldDB" id="D3F440"/>
<feature type="transmembrane region" description="Helical" evidence="2">
    <location>
        <begin position="15"/>
        <end position="36"/>
    </location>
</feature>
<feature type="domain" description="LytR/CpsA/Psr regulator C-terminal" evidence="3">
    <location>
        <begin position="367"/>
        <end position="465"/>
    </location>
</feature>
<feature type="region of interest" description="Disordered" evidence="1">
    <location>
        <begin position="103"/>
        <end position="127"/>
    </location>
</feature>
<feature type="compositionally biased region" description="Pro residues" evidence="1">
    <location>
        <begin position="160"/>
        <end position="173"/>
    </location>
</feature>
<evidence type="ECO:0000313" key="4">
    <source>
        <dbReference type="EMBL" id="ADB48523.1"/>
    </source>
</evidence>
<dbReference type="InterPro" id="IPR027381">
    <property type="entry name" value="LytR/CpsA/Psr_C"/>
</dbReference>
<organism evidence="4 5">
    <name type="scientific">Conexibacter woesei (strain DSM 14684 / CCUG 47730 / CIP 108061 / JCM 11494 / NBRC 100937 / ID131577)</name>
    <dbReference type="NCBI Taxonomy" id="469383"/>
    <lineage>
        <taxon>Bacteria</taxon>
        <taxon>Bacillati</taxon>
        <taxon>Actinomycetota</taxon>
        <taxon>Thermoleophilia</taxon>
        <taxon>Solirubrobacterales</taxon>
        <taxon>Conexibacteraceae</taxon>
        <taxon>Conexibacter</taxon>
    </lineage>
</organism>
<evidence type="ECO:0000259" key="3">
    <source>
        <dbReference type="Pfam" id="PF13399"/>
    </source>
</evidence>
<keyword evidence="2" id="KW-0472">Membrane</keyword>
<reference evidence="5" key="2">
    <citation type="submission" date="2010-01" db="EMBL/GenBank/DDBJ databases">
        <title>The complete genome of Conexibacter woesei DSM 14684.</title>
        <authorList>
            <consortium name="US DOE Joint Genome Institute (JGI-PGF)"/>
            <person name="Lucas S."/>
            <person name="Copeland A."/>
            <person name="Lapidus A."/>
            <person name="Glavina del Rio T."/>
            <person name="Dalin E."/>
            <person name="Tice H."/>
            <person name="Bruce D."/>
            <person name="Goodwin L."/>
            <person name="Pitluck S."/>
            <person name="Kyrpides N."/>
            <person name="Mavromatis K."/>
            <person name="Ivanova N."/>
            <person name="Mikhailova N."/>
            <person name="Chertkov O."/>
            <person name="Brettin T."/>
            <person name="Detter J.C."/>
            <person name="Han C."/>
            <person name="Larimer F."/>
            <person name="Land M."/>
            <person name="Hauser L."/>
            <person name="Markowitz V."/>
            <person name="Cheng J.-F."/>
            <person name="Hugenholtz P."/>
            <person name="Woyke T."/>
            <person name="Wu D."/>
            <person name="Pukall R."/>
            <person name="Steenblock K."/>
            <person name="Schneider S."/>
            <person name="Klenk H.-P."/>
            <person name="Eisen J.A."/>
        </authorList>
    </citation>
    <scope>NUCLEOTIDE SEQUENCE [LARGE SCALE GENOMIC DNA]</scope>
    <source>
        <strain evidence="5">DSM 14684 / CIP 108061 / JCM 11494 / NBRC 100937 / ID131577</strain>
    </source>
</reference>
<feature type="compositionally biased region" description="Low complexity" evidence="1">
    <location>
        <begin position="346"/>
        <end position="360"/>
    </location>
</feature>
<dbReference type="Pfam" id="PF13399">
    <property type="entry name" value="LytR_C"/>
    <property type="match status" value="1"/>
</dbReference>
<feature type="compositionally biased region" description="Pro residues" evidence="1">
    <location>
        <begin position="250"/>
        <end position="259"/>
    </location>
</feature>
<reference evidence="4 5" key="1">
    <citation type="journal article" date="2010" name="Stand. Genomic Sci.">
        <title>Complete genome sequence of Conexibacter woesei type strain (ID131577).</title>
        <authorList>
            <person name="Pukall R."/>
            <person name="Lapidus A."/>
            <person name="Glavina Del Rio T."/>
            <person name="Copeland A."/>
            <person name="Tice H."/>
            <person name="Cheng J.-F."/>
            <person name="Lucas S."/>
            <person name="Chen F."/>
            <person name="Nolan M."/>
            <person name="Bruce D."/>
            <person name="Goodwin L."/>
            <person name="Pitluck S."/>
            <person name="Mavromatis K."/>
            <person name="Ivanova N."/>
            <person name="Ovchinnikova G."/>
            <person name="Pati A."/>
            <person name="Chen A."/>
            <person name="Palaniappan K."/>
            <person name="Land M."/>
            <person name="Hauser L."/>
            <person name="Chang Y.-J."/>
            <person name="Jeffries C.D."/>
            <person name="Chain P."/>
            <person name="Meincke L."/>
            <person name="Sims D."/>
            <person name="Brettin T."/>
            <person name="Detter J.C."/>
            <person name="Rohde M."/>
            <person name="Goeker M."/>
            <person name="Bristow J."/>
            <person name="Eisen J.A."/>
            <person name="Markowitz V."/>
            <person name="Kyrpides N.C."/>
            <person name="Klenk H.-P."/>
            <person name="Hugenholtz P."/>
        </authorList>
    </citation>
    <scope>NUCLEOTIDE SEQUENCE [LARGE SCALE GENOMIC DNA]</scope>
    <source>
        <strain evidence="5">DSM 14684 / CIP 108061 / JCM 11494 / NBRC 100937 / ID131577</strain>
    </source>
</reference>
<dbReference type="KEGG" id="cwo:Cwoe_0087"/>
<accession>D3F440</accession>
<protein>
    <recommendedName>
        <fullName evidence="3">LytR/CpsA/Psr regulator C-terminal domain-containing protein</fullName>
    </recommendedName>
</protein>
<keyword evidence="2" id="KW-1133">Transmembrane helix</keyword>
<dbReference type="EMBL" id="CP001854">
    <property type="protein sequence ID" value="ADB48523.1"/>
    <property type="molecule type" value="Genomic_DNA"/>
</dbReference>
<dbReference type="Gene3D" id="3.30.70.2390">
    <property type="match status" value="1"/>
</dbReference>
<feature type="region of interest" description="Disordered" evidence="1">
    <location>
        <begin position="160"/>
        <end position="300"/>
    </location>
</feature>
<feature type="compositionally biased region" description="Low complexity" evidence="1">
    <location>
        <begin position="260"/>
        <end position="270"/>
    </location>
</feature>
<evidence type="ECO:0000313" key="5">
    <source>
        <dbReference type="Proteomes" id="UP000008229"/>
    </source>
</evidence>
<dbReference type="OrthoDB" id="9782542at2"/>
<evidence type="ECO:0000256" key="1">
    <source>
        <dbReference type="SAM" id="MobiDB-lite"/>
    </source>
</evidence>
<sequence length="470" mass="47075" precursor="true">MLTYALSVRNFVEDIGAYAGFAAVVALALFALLLFAQARELKRLRDWGGQAHDRIGELERSVAAALDLARRAQSQQRSQAQGTVAPAGREAVRGPVARGRAAAGAAAAPAAGGPPRQAGAGQRAAVASTSAPVRPQLLPSAPVGVGGPALASATVLIPLPGAPGSPGGPPAPVQPQHSGPGGPGPRPVTQPAVAASVAGQRGRAVPAAGAGAPASAGARVRDAGAAPPPSGSNGHHDDDISEEYEQLPPRRVPPPPPPRRGAGPSTRPRPGGRPQPAAPLRAGAAGGGASRAVPPSDPAPHGRRRLIAMIAGVVALVAVAAVAFVVLTGGDDERRPVRVQAPVGNGRAQGRSTRQQTRTTPAPPHDQTTVAVLNGTATGGLASTVMTELTGAGFREGTVTNASDPNRSVTVVSFRAGKEREAQEVARTLRLSADAVQEIDAGTEAIACANTTPCTVDVVVTVGADRQPTQ</sequence>